<dbReference type="InterPro" id="IPR046230">
    <property type="entry name" value="DUF6263"/>
</dbReference>
<accession>A0A1V6LTL4</accession>
<name>A0A1V6LTL4_9FLAO</name>
<dbReference type="EMBL" id="MTBC01000003">
    <property type="protein sequence ID" value="OQD43469.1"/>
    <property type="molecule type" value="Genomic_DNA"/>
</dbReference>
<dbReference type="AlphaFoldDB" id="A0A1V6LTL4"/>
<protein>
    <submittedName>
        <fullName evidence="1">Uncharacterized protein</fullName>
    </submittedName>
</protein>
<evidence type="ECO:0000313" key="2">
    <source>
        <dbReference type="Proteomes" id="UP000191680"/>
    </source>
</evidence>
<sequence>MLKRQLFFCLLGVLTCITATYSQTLLEYSLKPGQIYKIKQVAKQQMEQKIEGTTHEISNELGGIFQFKIEEKLASSYKIEMQFLEFKMKSTSNLQGVLMEVDTKNPSVSDEMTTKIFGALIGTPLQMEMTTAGKITSVTGGDALIDKMAAATGLDEATQEIMKGSLRKEFSSEGLAQSFEQMTFIYPGQKKAQGEQWNTQFNGKINADNLWTLEKVSGKIASITGTAEITMQNQDANLILELTGNQEIALESDLNSGFLTKMMVQGTGEGKSIMASMGMEIPTTLTQTITYELITD</sequence>
<gene>
    <name evidence="1" type="ORF">BUL40_06465</name>
</gene>
<proteinExistence type="predicted"/>
<comment type="caution">
    <text evidence="1">The sequence shown here is derived from an EMBL/GenBank/DDBJ whole genome shotgun (WGS) entry which is preliminary data.</text>
</comment>
<dbReference type="Proteomes" id="UP000191680">
    <property type="component" value="Unassembled WGS sequence"/>
</dbReference>
<reference evidence="1 2" key="1">
    <citation type="submission" date="2016-12" db="EMBL/GenBank/DDBJ databases">
        <authorList>
            <person name="Song W.-J."/>
            <person name="Kurnit D.M."/>
        </authorList>
    </citation>
    <scope>NUCLEOTIDE SEQUENCE [LARGE SCALE GENOMIC DNA]</scope>
    <source>
        <strain evidence="1 2">HSG9</strain>
    </source>
</reference>
<dbReference type="Pfam" id="PF19777">
    <property type="entry name" value="DUF6263"/>
    <property type="match status" value="1"/>
</dbReference>
<keyword evidence="2" id="KW-1185">Reference proteome</keyword>
<organism evidence="1 2">
    <name type="scientific">Croceivirga radicis</name>
    <dbReference type="NCBI Taxonomy" id="1929488"/>
    <lineage>
        <taxon>Bacteria</taxon>
        <taxon>Pseudomonadati</taxon>
        <taxon>Bacteroidota</taxon>
        <taxon>Flavobacteriia</taxon>
        <taxon>Flavobacteriales</taxon>
        <taxon>Flavobacteriaceae</taxon>
        <taxon>Croceivirga</taxon>
    </lineage>
</organism>
<evidence type="ECO:0000313" key="1">
    <source>
        <dbReference type="EMBL" id="OQD43469.1"/>
    </source>
</evidence>